<dbReference type="EMBL" id="FNOP01000001">
    <property type="protein sequence ID" value="SDW41705.1"/>
    <property type="molecule type" value="Genomic_DNA"/>
</dbReference>
<protein>
    <recommendedName>
        <fullName evidence="1">DUF2357 domain-containing protein</fullName>
    </recommendedName>
</protein>
<name>A0A1H2TDC8_ACIFE</name>
<evidence type="ECO:0000313" key="2">
    <source>
        <dbReference type="EMBL" id="SDW41705.1"/>
    </source>
</evidence>
<comment type="caution">
    <text evidence="2">The sequence shown here is derived from an EMBL/GenBank/DDBJ whole genome shotgun (WGS) entry which is preliminary data.</text>
</comment>
<gene>
    <name evidence="2" type="ORF">SAMN05216495_101188</name>
</gene>
<sequence>MDMEPTIRLREQNGETLTLPVTREARPYSAERVLAAASRQGVRENLHYDLELPAQWTGIQEAAAALNGKPLNSLFDSRRHMVLFPYNIFAYHMGLVELELTLRLEDGSQQMWYTDLLPVLIQPSPQQENLKAMVEFIYAHQGPLLREKGPGTAGPDRDGFQDFLSQLTLAEETLQVYEESYGYFKANCRHTLESAEVVDWTERVQTVSPHTLQYLVRHPEHLKEAPFGIPVGNRTVLPEKLLSTQDKMSRDVYENQVVVSFLQRMLYDIGEEGKEIRTLLWEMDLPDQDREGYRLSSQVLYENAAHMLRSFLERCEEVEERLQEMFVSYRQILPVTLLDASHLPRPTEPFFRVPQYYRIYLCIHRWYQTGCRHFPRERMLLNLYENTFVFEIYCLARLLHLFRQEGFVLEEGRHQEYSLGNRHLYDTSGYQNVYRLRQGGEELTLYFQPVITDHPEEGAGGIHLYRNTTYAFKALEEGHYYTPDYLLKWKSGNRETYLILDAKYSYRKKVLQELMPEMSYKYLLSLSPVPYEEDGKKVEPAVRGLEILYGLTNGEQELESFYNCRLPGTSILPAANVIPFAETVTEENQQKNIRELLREMRG</sequence>
<dbReference type="Proteomes" id="UP000182379">
    <property type="component" value="Unassembled WGS sequence"/>
</dbReference>
<accession>A0A1H2TDC8</accession>
<feature type="domain" description="DUF2357" evidence="1">
    <location>
        <begin position="186"/>
        <end position="268"/>
    </location>
</feature>
<organism evidence="2 3">
    <name type="scientific">Acidaminococcus fermentans</name>
    <dbReference type="NCBI Taxonomy" id="905"/>
    <lineage>
        <taxon>Bacteria</taxon>
        <taxon>Bacillati</taxon>
        <taxon>Bacillota</taxon>
        <taxon>Negativicutes</taxon>
        <taxon>Acidaminococcales</taxon>
        <taxon>Acidaminococcaceae</taxon>
        <taxon>Acidaminococcus</taxon>
    </lineage>
</organism>
<dbReference type="AlphaFoldDB" id="A0A1H2TDC8"/>
<dbReference type="InterPro" id="IPR018633">
    <property type="entry name" value="DUF2357"/>
</dbReference>
<reference evidence="2 3" key="1">
    <citation type="submission" date="2016-10" db="EMBL/GenBank/DDBJ databases">
        <authorList>
            <person name="Varghese N."/>
            <person name="Submissions S."/>
        </authorList>
    </citation>
    <scope>NUCLEOTIDE SEQUENCE [LARGE SCALE GENOMIC DNA]</scope>
    <source>
        <strain evidence="2 3">WCC6</strain>
    </source>
</reference>
<dbReference type="Pfam" id="PF09823">
    <property type="entry name" value="DUF2357"/>
    <property type="match status" value="1"/>
</dbReference>
<proteinExistence type="predicted"/>
<evidence type="ECO:0000259" key="1">
    <source>
        <dbReference type="Pfam" id="PF09823"/>
    </source>
</evidence>
<evidence type="ECO:0000313" key="3">
    <source>
        <dbReference type="Proteomes" id="UP000182379"/>
    </source>
</evidence>